<feature type="domain" description="Siroheme biosynthesis protein Met8 C-terminal" evidence="15">
    <location>
        <begin position="189"/>
        <end position="256"/>
    </location>
</feature>
<dbReference type="EC" id="1.3.1.76" evidence="2"/>
<evidence type="ECO:0000256" key="9">
    <source>
        <dbReference type="ARBA" id="ARBA00023239"/>
    </source>
</evidence>
<dbReference type="Pfam" id="PF13241">
    <property type="entry name" value="NAD_binding_7"/>
    <property type="match status" value="1"/>
</dbReference>
<name>A0A2Z6RVB3_9GLOM</name>
<reference evidence="17 19" key="1">
    <citation type="submission" date="2017-11" db="EMBL/GenBank/DDBJ databases">
        <title>The genome of Rhizophagus clarus HR1 reveals common genetic basis of auxotrophy among arbuscular mycorrhizal fungi.</title>
        <authorList>
            <person name="Kobayashi Y."/>
        </authorList>
    </citation>
    <scope>NUCLEOTIDE SEQUENCE [LARGE SCALE GENOMIC DNA]</scope>
    <source>
        <strain evidence="17 19">HR1</strain>
    </source>
</reference>
<keyword evidence="10" id="KW-0627">Porphyrin biosynthesis</keyword>
<keyword evidence="7" id="KW-0560">Oxidoreductase</keyword>
<dbReference type="InterPro" id="IPR028162">
    <property type="entry name" value="Met8_C"/>
</dbReference>
<dbReference type="InterPro" id="IPR014776">
    <property type="entry name" value="4pyrrole_Mease_sub2"/>
</dbReference>
<dbReference type="GO" id="GO:0032259">
    <property type="term" value="P:methylation"/>
    <property type="evidence" value="ECO:0007669"/>
    <property type="project" value="UniProtKB-KW"/>
</dbReference>
<dbReference type="Gene3D" id="3.30.950.10">
    <property type="entry name" value="Methyltransferase, Cobalt-precorrin-4 Transmethylase, Domain 2"/>
    <property type="match status" value="1"/>
</dbReference>
<evidence type="ECO:0000313" key="18">
    <source>
        <dbReference type="EMBL" id="GES76643.1"/>
    </source>
</evidence>
<feature type="domain" description="Siroheme synthase central" evidence="16">
    <location>
        <begin position="160"/>
        <end position="184"/>
    </location>
</feature>
<evidence type="ECO:0000256" key="3">
    <source>
        <dbReference type="ARBA" id="ARBA00022573"/>
    </source>
</evidence>
<dbReference type="PANTHER" id="PTHR45790">
    <property type="entry name" value="SIROHEME SYNTHASE-RELATED"/>
    <property type="match status" value="1"/>
</dbReference>
<dbReference type="FunFam" id="3.40.1010.10:FF:000006">
    <property type="entry name" value="Siroheme synthase, putative"/>
    <property type="match status" value="1"/>
</dbReference>
<dbReference type="NCBIfam" id="TIGR01469">
    <property type="entry name" value="cobA_cysG_Cterm"/>
    <property type="match status" value="1"/>
</dbReference>
<dbReference type="InterPro" id="IPR006366">
    <property type="entry name" value="CobA/CysG_C"/>
</dbReference>
<dbReference type="CDD" id="cd11642">
    <property type="entry name" value="SUMT"/>
    <property type="match status" value="1"/>
</dbReference>
<keyword evidence="4 13" id="KW-0489">Methyltransferase</keyword>
<dbReference type="SUPFAM" id="SSF75615">
    <property type="entry name" value="Siroheme synthase middle domains-like"/>
    <property type="match status" value="1"/>
</dbReference>
<keyword evidence="11" id="KW-0511">Multifunctional enzyme</keyword>
<evidence type="ECO:0000256" key="4">
    <source>
        <dbReference type="ARBA" id="ARBA00022603"/>
    </source>
</evidence>
<dbReference type="InterPro" id="IPR028281">
    <property type="entry name" value="Sirohaem_synthase_central"/>
</dbReference>
<dbReference type="Gene3D" id="3.40.1010.10">
    <property type="entry name" value="Cobalt-precorrin-4 Transmethylase, Domain 1"/>
    <property type="match status" value="1"/>
</dbReference>
<sequence length="528" mass="58658">MQIIYSTFERSLKVLFVKNYLMPMTEEITEEYPPVRTGGSLLLAWRTNAKNVLIVGGGEVACGRVLKSLDADAKVILVCPEQGLHPELKYRIRKNQIYKYINREFDPIDLEEDIDLVLTAIDDPIKSKEIYQLSKEKKLPINVADVPPLCDFYFMSECRNGPLQIAVSTNGKGPKLANIVRDHVSKNLPNGIGEAITKVGILRQSIRKIDPDHKSSSNRMKWMSKFCEDWSIEDLQKLDDNLIKTLLLYYEKQVVPTFETLNKECHAKNVEKEMEGTSINENEQKETKKGQLILVGAGPGDPSLLTHKATEALSNADLVVSDRLIPSEIFSVVKCEIRLASAKSGAQKSSKSDESQEEIQNWCLEGLEKGKIVARLKIGDPFLFGRGGEEVSFFKKKGYNVQVIPGISSALSAPMAANVPVTHRGLSDQVLIITGQGTQGKLPQVPRYHDMRTTVVLMAVGKANELSKELLNNDYPSDLPAVFVENGDRPNERIIHATVVTLGETVEKEHIVAPSTLIIGRAVNALLD</sequence>
<dbReference type="InterPro" id="IPR014777">
    <property type="entry name" value="4pyrrole_Mease_sub1"/>
</dbReference>
<protein>
    <recommendedName>
        <fullName evidence="2">precorrin-2 dehydrogenase</fullName>
        <ecNumber evidence="2">1.3.1.76</ecNumber>
    </recommendedName>
</protein>
<evidence type="ECO:0000259" key="15">
    <source>
        <dbReference type="Pfam" id="PF14823"/>
    </source>
</evidence>
<organism evidence="17 19">
    <name type="scientific">Rhizophagus clarus</name>
    <dbReference type="NCBI Taxonomy" id="94130"/>
    <lineage>
        <taxon>Eukaryota</taxon>
        <taxon>Fungi</taxon>
        <taxon>Fungi incertae sedis</taxon>
        <taxon>Mucoromycota</taxon>
        <taxon>Glomeromycotina</taxon>
        <taxon>Glomeromycetes</taxon>
        <taxon>Glomerales</taxon>
        <taxon>Glomeraceae</taxon>
        <taxon>Rhizophagus</taxon>
    </lineage>
</organism>
<dbReference type="STRING" id="94130.A0A2Z6RVB3"/>
<dbReference type="InterPro" id="IPR000878">
    <property type="entry name" value="4pyrrol_Mease"/>
</dbReference>
<evidence type="ECO:0000259" key="14">
    <source>
        <dbReference type="Pfam" id="PF00590"/>
    </source>
</evidence>
<dbReference type="InterPro" id="IPR006367">
    <property type="entry name" value="Sirohaem_synthase_N"/>
</dbReference>
<evidence type="ECO:0000256" key="12">
    <source>
        <dbReference type="ARBA" id="ARBA00047561"/>
    </source>
</evidence>
<dbReference type="PANTHER" id="PTHR45790:SF6">
    <property type="entry name" value="UROPORPHYRINOGEN-III C-METHYLTRANSFERASE"/>
    <property type="match status" value="1"/>
</dbReference>
<dbReference type="Gene3D" id="3.40.50.720">
    <property type="entry name" value="NAD(P)-binding Rossmann-like Domain"/>
    <property type="match status" value="1"/>
</dbReference>
<dbReference type="Proteomes" id="UP000615446">
    <property type="component" value="Unassembled WGS sequence"/>
</dbReference>
<evidence type="ECO:0000313" key="17">
    <source>
        <dbReference type="EMBL" id="GBC02235.1"/>
    </source>
</evidence>
<dbReference type="NCBIfam" id="TIGR01470">
    <property type="entry name" value="cysG_Nterm"/>
    <property type="match status" value="1"/>
</dbReference>
<dbReference type="Pfam" id="PF14824">
    <property type="entry name" value="Sirohm_synth_M"/>
    <property type="match status" value="1"/>
</dbReference>
<dbReference type="EMBL" id="BEXD01003817">
    <property type="protein sequence ID" value="GBC02235.1"/>
    <property type="molecule type" value="Genomic_DNA"/>
</dbReference>
<dbReference type="Proteomes" id="UP000247702">
    <property type="component" value="Unassembled WGS sequence"/>
</dbReference>
<dbReference type="EMBL" id="BLAL01000025">
    <property type="protein sequence ID" value="GES76643.1"/>
    <property type="molecule type" value="Genomic_DNA"/>
</dbReference>
<dbReference type="GO" id="GO:0051266">
    <property type="term" value="F:sirohydrochlorin ferrochelatase activity"/>
    <property type="evidence" value="ECO:0007669"/>
    <property type="project" value="InterPro"/>
</dbReference>
<dbReference type="GO" id="GO:0043115">
    <property type="term" value="F:precorrin-2 dehydrogenase activity"/>
    <property type="evidence" value="ECO:0007669"/>
    <property type="project" value="UniProtKB-EC"/>
</dbReference>
<dbReference type="AlphaFoldDB" id="A0A2Z6RVB3"/>
<dbReference type="InterPro" id="IPR003043">
    <property type="entry name" value="Uropor_MeTrfase_CS"/>
</dbReference>
<dbReference type="PIRSF" id="PIRSF036426">
    <property type="entry name" value="Sirohaem_synth"/>
    <property type="match status" value="1"/>
</dbReference>
<dbReference type="GO" id="GO:0004851">
    <property type="term" value="F:uroporphyrin-III C-methyltransferase activity"/>
    <property type="evidence" value="ECO:0007669"/>
    <property type="project" value="InterPro"/>
</dbReference>
<dbReference type="GO" id="GO:0019354">
    <property type="term" value="P:siroheme biosynthetic process"/>
    <property type="evidence" value="ECO:0007669"/>
    <property type="project" value="UniProtKB-UniPathway"/>
</dbReference>
<evidence type="ECO:0000256" key="10">
    <source>
        <dbReference type="ARBA" id="ARBA00023244"/>
    </source>
</evidence>
<evidence type="ECO:0000256" key="2">
    <source>
        <dbReference type="ARBA" id="ARBA00012400"/>
    </source>
</evidence>
<comment type="similarity">
    <text evidence="13">Belongs to the precorrin methyltransferase family.</text>
</comment>
<dbReference type="SUPFAM" id="SSF51735">
    <property type="entry name" value="NAD(P)-binding Rossmann-fold domains"/>
    <property type="match status" value="1"/>
</dbReference>
<dbReference type="GO" id="GO:0051287">
    <property type="term" value="F:NAD binding"/>
    <property type="evidence" value="ECO:0007669"/>
    <property type="project" value="InterPro"/>
</dbReference>
<dbReference type="PROSITE" id="PS00840">
    <property type="entry name" value="SUMT_2"/>
    <property type="match status" value="1"/>
</dbReference>
<evidence type="ECO:0000256" key="5">
    <source>
        <dbReference type="ARBA" id="ARBA00022679"/>
    </source>
</evidence>
<evidence type="ECO:0000256" key="6">
    <source>
        <dbReference type="ARBA" id="ARBA00022691"/>
    </source>
</evidence>
<accession>A0A2Z6RVB3</accession>
<dbReference type="Gene3D" id="1.10.3280.10">
    <property type="entry name" value="Siroheme synthase, domain 3"/>
    <property type="match status" value="1"/>
</dbReference>
<evidence type="ECO:0000256" key="8">
    <source>
        <dbReference type="ARBA" id="ARBA00023027"/>
    </source>
</evidence>
<evidence type="ECO:0000256" key="13">
    <source>
        <dbReference type="RuleBase" id="RU003960"/>
    </source>
</evidence>
<evidence type="ECO:0000256" key="11">
    <source>
        <dbReference type="ARBA" id="ARBA00023268"/>
    </source>
</evidence>
<comment type="pathway">
    <text evidence="1">Porphyrin-containing compound metabolism; siroheme biosynthesis; sirohydrochlorin from precorrin-2: step 1/1.</text>
</comment>
<gene>
    <name evidence="18" type="ORF">RCL2_000404400</name>
    <name evidence="17" type="ORF">RclHR1_04510007</name>
</gene>
<keyword evidence="5 13" id="KW-0808">Transferase</keyword>
<dbReference type="NCBIfam" id="NF004790">
    <property type="entry name" value="PRK06136.1"/>
    <property type="match status" value="1"/>
</dbReference>
<dbReference type="InterPro" id="IPR012409">
    <property type="entry name" value="Sirohaem_synth"/>
</dbReference>
<keyword evidence="6" id="KW-0949">S-adenosyl-L-methionine</keyword>
<keyword evidence="8" id="KW-0520">NAD</keyword>
<reference evidence="18" key="2">
    <citation type="submission" date="2019-10" db="EMBL/GenBank/DDBJ databases">
        <title>Conservation and host-specific expression of non-tandemly repeated heterogenous ribosome RNA gene in arbuscular mycorrhizal fungi.</title>
        <authorList>
            <person name="Maeda T."/>
            <person name="Kobayashi Y."/>
            <person name="Nakagawa T."/>
            <person name="Ezawa T."/>
            <person name="Yamaguchi K."/>
            <person name="Bino T."/>
            <person name="Nishimoto Y."/>
            <person name="Shigenobu S."/>
            <person name="Kawaguchi M."/>
        </authorList>
    </citation>
    <scope>NUCLEOTIDE SEQUENCE</scope>
    <source>
        <strain evidence="18">HR1</strain>
    </source>
</reference>
<keyword evidence="9" id="KW-0456">Lyase</keyword>
<evidence type="ECO:0000259" key="16">
    <source>
        <dbReference type="Pfam" id="PF14824"/>
    </source>
</evidence>
<comment type="catalytic activity">
    <reaction evidence="12">
        <text>precorrin-2 + NAD(+) = sirohydrochlorin + NADH + 2 H(+)</text>
        <dbReference type="Rhea" id="RHEA:15613"/>
        <dbReference type="ChEBI" id="CHEBI:15378"/>
        <dbReference type="ChEBI" id="CHEBI:57540"/>
        <dbReference type="ChEBI" id="CHEBI:57945"/>
        <dbReference type="ChEBI" id="CHEBI:58351"/>
        <dbReference type="ChEBI" id="CHEBI:58827"/>
        <dbReference type="EC" id="1.3.1.76"/>
    </reaction>
</comment>
<dbReference type="InterPro" id="IPR050161">
    <property type="entry name" value="Siro_Cobalamin_biosynth"/>
</dbReference>
<dbReference type="Gene3D" id="3.30.160.110">
    <property type="entry name" value="Siroheme synthase, domain 2"/>
    <property type="match status" value="1"/>
</dbReference>
<dbReference type="InterPro" id="IPR036291">
    <property type="entry name" value="NAD(P)-bd_dom_sf"/>
</dbReference>
<dbReference type="Pfam" id="PF14823">
    <property type="entry name" value="Sirohm_synth_C"/>
    <property type="match status" value="1"/>
</dbReference>
<evidence type="ECO:0000256" key="7">
    <source>
        <dbReference type="ARBA" id="ARBA00023002"/>
    </source>
</evidence>
<dbReference type="UniPathway" id="UPA00262">
    <property type="reaction ID" value="UER00222"/>
</dbReference>
<evidence type="ECO:0000256" key="1">
    <source>
        <dbReference type="ARBA" id="ARBA00005010"/>
    </source>
</evidence>
<dbReference type="Pfam" id="PF00590">
    <property type="entry name" value="TP_methylase"/>
    <property type="match status" value="1"/>
</dbReference>
<dbReference type="InterPro" id="IPR035996">
    <property type="entry name" value="4pyrrol_Methylase_sf"/>
</dbReference>
<comment type="caution">
    <text evidence="17">The sequence shown here is derived from an EMBL/GenBank/DDBJ whole genome shotgun (WGS) entry which is preliminary data.</text>
</comment>
<dbReference type="OrthoDB" id="1721126at2759"/>
<keyword evidence="3" id="KW-0169">Cobalamin biosynthesis</keyword>
<evidence type="ECO:0000313" key="19">
    <source>
        <dbReference type="Proteomes" id="UP000247702"/>
    </source>
</evidence>
<feature type="domain" description="Tetrapyrrole methylase" evidence="14">
    <location>
        <begin position="292"/>
        <end position="500"/>
    </location>
</feature>
<keyword evidence="19" id="KW-1185">Reference proteome</keyword>
<proteinExistence type="inferred from homology"/>
<dbReference type="SUPFAM" id="SSF53790">
    <property type="entry name" value="Tetrapyrrole methylase"/>
    <property type="match status" value="1"/>
</dbReference>